<dbReference type="GO" id="GO:0008168">
    <property type="term" value="F:methyltransferase activity"/>
    <property type="evidence" value="ECO:0007669"/>
    <property type="project" value="UniProtKB-KW"/>
</dbReference>
<dbReference type="Proteomes" id="UP000325081">
    <property type="component" value="Unassembled WGS sequence"/>
</dbReference>
<evidence type="ECO:0000313" key="2">
    <source>
        <dbReference type="Proteomes" id="UP000325081"/>
    </source>
</evidence>
<name>A0A5A7PN11_STRAF</name>
<reference evidence="2" key="1">
    <citation type="journal article" date="2019" name="Curr. Biol.">
        <title>Genome Sequence of Striga asiatica Provides Insight into the Evolution of Plant Parasitism.</title>
        <authorList>
            <person name="Yoshida S."/>
            <person name="Kim S."/>
            <person name="Wafula E.K."/>
            <person name="Tanskanen J."/>
            <person name="Kim Y.M."/>
            <person name="Honaas L."/>
            <person name="Yang Z."/>
            <person name="Spallek T."/>
            <person name="Conn C.E."/>
            <person name="Ichihashi Y."/>
            <person name="Cheong K."/>
            <person name="Cui S."/>
            <person name="Der J.P."/>
            <person name="Gundlach H."/>
            <person name="Jiao Y."/>
            <person name="Hori C."/>
            <person name="Ishida J.K."/>
            <person name="Kasahara H."/>
            <person name="Kiba T."/>
            <person name="Kim M.S."/>
            <person name="Koo N."/>
            <person name="Laohavisit A."/>
            <person name="Lee Y.H."/>
            <person name="Lumba S."/>
            <person name="McCourt P."/>
            <person name="Mortimer J.C."/>
            <person name="Mutuku J.M."/>
            <person name="Nomura T."/>
            <person name="Sasaki-Sekimoto Y."/>
            <person name="Seto Y."/>
            <person name="Wang Y."/>
            <person name="Wakatake T."/>
            <person name="Sakakibara H."/>
            <person name="Demura T."/>
            <person name="Yamaguchi S."/>
            <person name="Yoneyama K."/>
            <person name="Manabe R.I."/>
            <person name="Nelson D.C."/>
            <person name="Schulman A.H."/>
            <person name="Timko M.P."/>
            <person name="dePamphilis C.W."/>
            <person name="Choi D."/>
            <person name="Shirasu K."/>
        </authorList>
    </citation>
    <scope>NUCLEOTIDE SEQUENCE [LARGE SCALE GENOMIC DNA]</scope>
    <source>
        <strain evidence="2">cv. UVA1</strain>
    </source>
</reference>
<sequence>STNPNTVLPLRWGHDLYLHTAGSKSCYLLAHTICNPRKHGGPATKHHISIKILTDIHVTLHDGVIRRLVNSRSFHPDQRRLEEDLRAAEPLGTYGDDLPVGQLVAILGSLDFLFEVNGNICKFLLHVTNDFPFGSCCELVASFGQDLHKIIGEITASKVQTKDGVWEGVALVNRDKRVRDAQKKNVILKSVFHNNLICSPTGIEGKDSLDSNIHSWHIEGLKHDLSHFLSVGLWVERSFCEQNRVLLRSHTKFIVESVMPDFLHVIPVADYTMLNWIFQCQNTSFGLSLVTYISILLPHPNHHACMPWTTNYTWKNCSWGIITSKSSL</sequence>
<evidence type="ECO:0000313" key="1">
    <source>
        <dbReference type="EMBL" id="GER34046.1"/>
    </source>
</evidence>
<accession>A0A5A7PN11</accession>
<gene>
    <name evidence="1" type="ORF">STAS_10224</name>
</gene>
<dbReference type="GO" id="GO:0032259">
    <property type="term" value="P:methylation"/>
    <property type="evidence" value="ECO:0007669"/>
    <property type="project" value="UniProtKB-KW"/>
</dbReference>
<feature type="non-terminal residue" evidence="1">
    <location>
        <position position="1"/>
    </location>
</feature>
<feature type="non-terminal residue" evidence="1">
    <location>
        <position position="328"/>
    </location>
</feature>
<protein>
    <submittedName>
        <fullName evidence="1">Ribosomal RNA large subunit methyltransferase G</fullName>
    </submittedName>
</protein>
<keyword evidence="1" id="KW-0489">Methyltransferase</keyword>
<organism evidence="1 2">
    <name type="scientific">Striga asiatica</name>
    <name type="common">Asiatic witchweed</name>
    <name type="synonym">Buchnera asiatica</name>
    <dbReference type="NCBI Taxonomy" id="4170"/>
    <lineage>
        <taxon>Eukaryota</taxon>
        <taxon>Viridiplantae</taxon>
        <taxon>Streptophyta</taxon>
        <taxon>Embryophyta</taxon>
        <taxon>Tracheophyta</taxon>
        <taxon>Spermatophyta</taxon>
        <taxon>Magnoliopsida</taxon>
        <taxon>eudicotyledons</taxon>
        <taxon>Gunneridae</taxon>
        <taxon>Pentapetalae</taxon>
        <taxon>asterids</taxon>
        <taxon>lamiids</taxon>
        <taxon>Lamiales</taxon>
        <taxon>Orobanchaceae</taxon>
        <taxon>Buchnereae</taxon>
        <taxon>Striga</taxon>
    </lineage>
</organism>
<comment type="caution">
    <text evidence="1">The sequence shown here is derived from an EMBL/GenBank/DDBJ whole genome shotgun (WGS) entry which is preliminary data.</text>
</comment>
<dbReference type="AlphaFoldDB" id="A0A5A7PN11"/>
<keyword evidence="1" id="KW-0808">Transferase</keyword>
<dbReference type="EMBL" id="BKCP01004849">
    <property type="protein sequence ID" value="GER34046.1"/>
    <property type="molecule type" value="Genomic_DNA"/>
</dbReference>
<proteinExistence type="predicted"/>
<keyword evidence="2" id="KW-1185">Reference proteome</keyword>
<dbReference type="OrthoDB" id="10266825at2759"/>